<evidence type="ECO:0000313" key="1">
    <source>
        <dbReference type="EMBL" id="QDG54392.1"/>
    </source>
</evidence>
<gene>
    <name evidence="1" type="ORF">FIV42_27700</name>
</gene>
<dbReference type="Proteomes" id="UP000315995">
    <property type="component" value="Chromosome"/>
</dbReference>
<keyword evidence="2" id="KW-1185">Reference proteome</keyword>
<dbReference type="OrthoDB" id="6941322at2"/>
<name>A0A4Y6Q1J4_PERCE</name>
<accession>A0A5B8YG86</accession>
<organism evidence="1 2">
    <name type="scientific">Persicimonas caeni</name>
    <dbReference type="NCBI Taxonomy" id="2292766"/>
    <lineage>
        <taxon>Bacteria</taxon>
        <taxon>Deltaproteobacteria</taxon>
        <taxon>Bradymonadales</taxon>
        <taxon>Bradymonadaceae</taxon>
        <taxon>Persicimonas</taxon>
    </lineage>
</organism>
<evidence type="ECO:0000313" key="2">
    <source>
        <dbReference type="Proteomes" id="UP000315995"/>
    </source>
</evidence>
<dbReference type="EMBL" id="CP041186">
    <property type="protein sequence ID" value="QDG54392.1"/>
    <property type="molecule type" value="Genomic_DNA"/>
</dbReference>
<reference evidence="1 2" key="1">
    <citation type="submission" date="2019-06" db="EMBL/GenBank/DDBJ databases">
        <title>Persicimonas caeni gen. nov., sp. nov., a predatory bacterium isolated from solar saltern.</title>
        <authorList>
            <person name="Wang S."/>
        </authorList>
    </citation>
    <scope>NUCLEOTIDE SEQUENCE [LARGE SCALE GENOMIC DNA]</scope>
    <source>
        <strain evidence="1 2">YN101</strain>
    </source>
</reference>
<protein>
    <submittedName>
        <fullName evidence="1">Uncharacterized protein</fullName>
    </submittedName>
</protein>
<accession>A0A4Y6Q1J4</accession>
<proteinExistence type="predicted"/>
<sequence length="147" mass="16923">MIGIEISDEREGVLVVELPDLLACIDDGEQLFWSILYFEAVGDLSRFGTNVLELERAARESPTGVEIEWDMLLEMAGVFHQIVDIVLIGCRERQQIRQYRDDAEMYDTCRHVVELVDTSFALVHSQDKSVIECLHDRFEDVKLLDHP</sequence>
<dbReference type="RefSeq" id="WP_141200836.1">
    <property type="nucleotide sequence ID" value="NZ_CP041186.1"/>
</dbReference>
<dbReference type="AlphaFoldDB" id="A0A4Y6Q1J4"/>